<dbReference type="PANTHER" id="PTHR34978:SF3">
    <property type="entry name" value="SLR0241 PROTEIN"/>
    <property type="match status" value="1"/>
</dbReference>
<feature type="compositionally biased region" description="Basic and acidic residues" evidence="1">
    <location>
        <begin position="378"/>
        <end position="387"/>
    </location>
</feature>
<evidence type="ECO:0000256" key="1">
    <source>
        <dbReference type="SAM" id="MobiDB-lite"/>
    </source>
</evidence>
<reference evidence="5" key="2">
    <citation type="submission" date="2021-04" db="EMBL/GenBank/DDBJ databases">
        <authorList>
            <person name="Gilroy R."/>
        </authorList>
    </citation>
    <scope>NUCLEOTIDE SEQUENCE</scope>
    <source>
        <strain evidence="5">2239</strain>
    </source>
</reference>
<accession>A0A9D1V1T4</accession>
<sequence length="597" mass="63198">MSELFYRWVLPLSAAGALAVLACLALSPLLNKLRPAARARALAAAFPFFLVPVGPVLALLFAAKPAPVTAPLAPVGQALDTAARTAQSAAPATLPAAAAAAAPAADPAALVLAALPWIWAVGAVACTLWQWGRYLCFVRGLARLSASVEGEREALWQEVCAQAGVARAPRLRACPGLSGPVMAGLVRPVLYLPEGMDLGRLELALRHEAAHLSRGDLWAKALVRWCCRLHWFDPLCALHAARWSRACEYACDEKAAAGLDDSRRKAYGLLLLDAAQSRPLPAGAAGLGGSKKELQARLAALLHPAVPGRRLTAGVAVALAAALCLSACAAAGLSASETPMSAPVSSASPQPLTGGEENTSAPESEPETTPLPLPMEEPAEKPELQEGETEVKWEHWTEAIVAQTDYTQDDSLPFDTYVLEREPRNGAEEVSGWAFYNEQGVVTRREPLDRVELQPAVQGVGRTNGEPVTNLAANDLTGFAWPVPEYIEVSRWKSNYHKGADLKAPYGSEVLAMASGTVTMAQWHYSYGNVVMIDHGDGLSTLYSHMSSMDVAVGDKVAQGQQIGAVGSTGNSTGNHCHVEVCKNGVLLDLHDYFPDA</sequence>
<dbReference type="Pfam" id="PF01551">
    <property type="entry name" value="Peptidase_M23"/>
    <property type="match status" value="1"/>
</dbReference>
<keyword evidence="2" id="KW-0812">Transmembrane</keyword>
<proteinExistence type="predicted"/>
<reference evidence="5" key="1">
    <citation type="journal article" date="2021" name="PeerJ">
        <title>Extensive microbial diversity within the chicken gut microbiome revealed by metagenomics and culture.</title>
        <authorList>
            <person name="Gilroy R."/>
            <person name="Ravi A."/>
            <person name="Getino M."/>
            <person name="Pursley I."/>
            <person name="Horton D.L."/>
            <person name="Alikhan N.F."/>
            <person name="Baker D."/>
            <person name="Gharbi K."/>
            <person name="Hall N."/>
            <person name="Watson M."/>
            <person name="Adriaenssens E.M."/>
            <person name="Foster-Nyarko E."/>
            <person name="Jarju S."/>
            <person name="Secka A."/>
            <person name="Antonio M."/>
            <person name="Oren A."/>
            <person name="Chaudhuri R.R."/>
            <person name="La Ragione R."/>
            <person name="Hildebrand F."/>
            <person name="Pallen M.J."/>
        </authorList>
    </citation>
    <scope>NUCLEOTIDE SEQUENCE</scope>
    <source>
        <strain evidence="5">2239</strain>
    </source>
</reference>
<protein>
    <submittedName>
        <fullName evidence="5">Peptidoglycan DD-metalloendopeptidase family protein</fullName>
    </submittedName>
</protein>
<name>A0A9D1V1T4_9FIRM</name>
<dbReference type="CDD" id="cd07341">
    <property type="entry name" value="M56_BlaR1_MecR1_like"/>
    <property type="match status" value="1"/>
</dbReference>
<feature type="domain" description="Peptidase M56" evidence="4">
    <location>
        <begin position="11"/>
        <end position="301"/>
    </location>
</feature>
<feature type="transmembrane region" description="Helical" evidence="2">
    <location>
        <begin position="311"/>
        <end position="333"/>
    </location>
</feature>
<organism evidence="5 6">
    <name type="scientific">Candidatus Allofournierella pullicola</name>
    <dbReference type="NCBI Taxonomy" id="2838596"/>
    <lineage>
        <taxon>Bacteria</taxon>
        <taxon>Bacillati</taxon>
        <taxon>Bacillota</taxon>
        <taxon>Clostridia</taxon>
        <taxon>Eubacteriales</taxon>
        <taxon>Oscillospiraceae</taxon>
        <taxon>Allofournierella</taxon>
    </lineage>
</organism>
<dbReference type="Gene3D" id="2.70.70.10">
    <property type="entry name" value="Glucose Permease (Domain IIA)"/>
    <property type="match status" value="1"/>
</dbReference>
<dbReference type="SUPFAM" id="SSF51261">
    <property type="entry name" value="Duplicated hybrid motif"/>
    <property type="match status" value="1"/>
</dbReference>
<dbReference type="AlphaFoldDB" id="A0A9D1V1T4"/>
<dbReference type="EMBL" id="DXFW01000002">
    <property type="protein sequence ID" value="HIX04543.1"/>
    <property type="molecule type" value="Genomic_DNA"/>
</dbReference>
<feature type="compositionally biased region" description="Low complexity" evidence="1">
    <location>
        <begin position="356"/>
        <end position="368"/>
    </location>
</feature>
<keyword evidence="2" id="KW-0472">Membrane</keyword>
<evidence type="ECO:0000256" key="2">
    <source>
        <dbReference type="SAM" id="Phobius"/>
    </source>
</evidence>
<dbReference type="InterPro" id="IPR008756">
    <property type="entry name" value="Peptidase_M56"/>
</dbReference>
<feature type="domain" description="M23ase beta-sheet core" evidence="3">
    <location>
        <begin position="496"/>
        <end position="589"/>
    </location>
</feature>
<evidence type="ECO:0000259" key="3">
    <source>
        <dbReference type="Pfam" id="PF01551"/>
    </source>
</evidence>
<gene>
    <name evidence="5" type="ORF">H9865_00315</name>
</gene>
<dbReference type="CDD" id="cd12797">
    <property type="entry name" value="M23_peptidase"/>
    <property type="match status" value="1"/>
</dbReference>
<feature type="transmembrane region" description="Helical" evidence="2">
    <location>
        <begin position="6"/>
        <end position="30"/>
    </location>
</feature>
<evidence type="ECO:0000313" key="5">
    <source>
        <dbReference type="EMBL" id="HIX04543.1"/>
    </source>
</evidence>
<dbReference type="PANTHER" id="PTHR34978">
    <property type="entry name" value="POSSIBLE SENSOR-TRANSDUCER PROTEIN BLAR"/>
    <property type="match status" value="1"/>
</dbReference>
<evidence type="ECO:0000313" key="6">
    <source>
        <dbReference type="Proteomes" id="UP000824193"/>
    </source>
</evidence>
<keyword evidence="2" id="KW-1133">Transmembrane helix</keyword>
<dbReference type="InterPro" id="IPR052173">
    <property type="entry name" value="Beta-lactam_resp_regulator"/>
</dbReference>
<dbReference type="Pfam" id="PF05569">
    <property type="entry name" value="Peptidase_M56"/>
    <property type="match status" value="1"/>
</dbReference>
<dbReference type="InterPro" id="IPR011055">
    <property type="entry name" value="Dup_hybrid_motif"/>
</dbReference>
<dbReference type="InterPro" id="IPR016047">
    <property type="entry name" value="M23ase_b-sheet_dom"/>
</dbReference>
<feature type="region of interest" description="Disordered" evidence="1">
    <location>
        <begin position="338"/>
        <end position="387"/>
    </location>
</feature>
<feature type="transmembrane region" description="Helical" evidence="2">
    <location>
        <begin position="42"/>
        <end position="63"/>
    </location>
</feature>
<dbReference type="PROSITE" id="PS51257">
    <property type="entry name" value="PROKAR_LIPOPROTEIN"/>
    <property type="match status" value="1"/>
</dbReference>
<dbReference type="Proteomes" id="UP000824193">
    <property type="component" value="Unassembled WGS sequence"/>
</dbReference>
<feature type="compositionally biased region" description="Polar residues" evidence="1">
    <location>
        <begin position="338"/>
        <end position="351"/>
    </location>
</feature>
<feature type="transmembrane region" description="Helical" evidence="2">
    <location>
        <begin position="108"/>
        <end position="129"/>
    </location>
</feature>
<comment type="caution">
    <text evidence="5">The sequence shown here is derived from an EMBL/GenBank/DDBJ whole genome shotgun (WGS) entry which is preliminary data.</text>
</comment>
<evidence type="ECO:0000259" key="4">
    <source>
        <dbReference type="Pfam" id="PF05569"/>
    </source>
</evidence>